<evidence type="ECO:0000313" key="2">
    <source>
        <dbReference type="Proteomes" id="UP000464658"/>
    </source>
</evidence>
<dbReference type="AlphaFoldDB" id="A0A5S9MCK5"/>
<gene>
    <name evidence="1" type="ORF">BsIDN1_32870</name>
</gene>
<evidence type="ECO:0000313" key="1">
    <source>
        <dbReference type="EMBL" id="BBP89669.1"/>
    </source>
</evidence>
<proteinExistence type="predicted"/>
<sequence length="44" mass="4966">MPFVKAIQSGIRDGALAIESQDFETLLGRPLTPIEERIRELILK</sequence>
<protein>
    <submittedName>
        <fullName evidence="1">Uncharacterized protein</fullName>
    </submittedName>
</protein>
<reference evidence="1 2" key="1">
    <citation type="submission" date="2019-12" db="EMBL/GenBank/DDBJ databases">
        <title>Full genome sequence of a Bacillus safensis strain isolated from commercially available natto in Indonesia.</title>
        <authorList>
            <person name="Yoshida M."/>
            <person name="Uomi M."/>
            <person name="Waturangi D."/>
            <person name="Ekaputri J.J."/>
            <person name="Setiamarga D.H.E."/>
        </authorList>
    </citation>
    <scope>NUCLEOTIDE SEQUENCE [LARGE SCALE GENOMIC DNA]</scope>
    <source>
        <strain evidence="1 2">IDN1</strain>
    </source>
</reference>
<dbReference type="EMBL" id="AP021906">
    <property type="protein sequence ID" value="BBP89669.1"/>
    <property type="molecule type" value="Genomic_DNA"/>
</dbReference>
<dbReference type="Proteomes" id="UP000464658">
    <property type="component" value="Chromosome"/>
</dbReference>
<name>A0A5S9MCK5_BACIA</name>
<organism evidence="1 2">
    <name type="scientific">Bacillus safensis</name>
    <dbReference type="NCBI Taxonomy" id="561879"/>
    <lineage>
        <taxon>Bacteria</taxon>
        <taxon>Bacillati</taxon>
        <taxon>Bacillota</taxon>
        <taxon>Bacilli</taxon>
        <taxon>Bacillales</taxon>
        <taxon>Bacillaceae</taxon>
        <taxon>Bacillus</taxon>
    </lineage>
</organism>
<accession>A0A5S9MCK5</accession>